<proteinExistence type="predicted"/>
<dbReference type="PROSITE" id="PS51197">
    <property type="entry name" value="HTH_RRF2_2"/>
    <property type="match status" value="1"/>
</dbReference>
<dbReference type="InterPro" id="IPR000944">
    <property type="entry name" value="Tscrpt_reg_Rrf2"/>
</dbReference>
<dbReference type="AlphaFoldDB" id="A0A1Y6CTJ5"/>
<keyword evidence="1" id="KW-0238">DNA-binding</keyword>
<evidence type="ECO:0000313" key="2">
    <source>
        <dbReference type="EMBL" id="SMF76051.1"/>
    </source>
</evidence>
<name>A0A1Y6CTJ5_9PROT</name>
<dbReference type="GO" id="GO:0003700">
    <property type="term" value="F:DNA-binding transcription factor activity"/>
    <property type="evidence" value="ECO:0007669"/>
    <property type="project" value="TreeGrafter"/>
</dbReference>
<dbReference type="InterPro" id="IPR036390">
    <property type="entry name" value="WH_DNA-bd_sf"/>
</dbReference>
<dbReference type="Proteomes" id="UP000192917">
    <property type="component" value="Unassembled WGS sequence"/>
</dbReference>
<dbReference type="SUPFAM" id="SSF46785">
    <property type="entry name" value="Winged helix' DNA-binding domain"/>
    <property type="match status" value="1"/>
</dbReference>
<sequence length="151" mass="16457">MQLTRHSDYALRLLMRLALAPDEVVTIQEIAEAYGISRNHLMKIALELGRHGFIETLRGRGGGLRLGKAPSEIRLGAVVRATEDSFALVECFDADHNRCVITGACRLRGALREALQAFLAVLDGYTLADLVARPAALRRQLDLAPAAAQNP</sequence>
<evidence type="ECO:0000313" key="3">
    <source>
        <dbReference type="Proteomes" id="UP000192917"/>
    </source>
</evidence>
<dbReference type="GO" id="GO:0003677">
    <property type="term" value="F:DNA binding"/>
    <property type="evidence" value="ECO:0007669"/>
    <property type="project" value="UniProtKB-KW"/>
</dbReference>
<dbReference type="PANTHER" id="PTHR33221">
    <property type="entry name" value="WINGED HELIX-TURN-HELIX TRANSCRIPTIONAL REGULATOR, RRF2 FAMILY"/>
    <property type="match status" value="1"/>
</dbReference>
<dbReference type="Gene3D" id="1.10.10.10">
    <property type="entry name" value="Winged helix-like DNA-binding domain superfamily/Winged helix DNA-binding domain"/>
    <property type="match status" value="1"/>
</dbReference>
<evidence type="ECO:0000256" key="1">
    <source>
        <dbReference type="ARBA" id="ARBA00023125"/>
    </source>
</evidence>
<gene>
    <name evidence="2" type="ORF">SAMN05428998_1359</name>
</gene>
<dbReference type="STRING" id="560819.SAMN05428998_1359"/>
<dbReference type="EMBL" id="FWZX01000035">
    <property type="protein sequence ID" value="SMF76051.1"/>
    <property type="molecule type" value="Genomic_DNA"/>
</dbReference>
<dbReference type="PANTHER" id="PTHR33221:SF4">
    <property type="entry name" value="HTH-TYPE TRANSCRIPTIONAL REPRESSOR NSRR"/>
    <property type="match status" value="1"/>
</dbReference>
<dbReference type="Pfam" id="PF02082">
    <property type="entry name" value="Rrf2"/>
    <property type="match status" value="1"/>
</dbReference>
<dbReference type="InterPro" id="IPR036388">
    <property type="entry name" value="WH-like_DNA-bd_sf"/>
</dbReference>
<dbReference type="GO" id="GO:0005829">
    <property type="term" value="C:cytosol"/>
    <property type="evidence" value="ECO:0007669"/>
    <property type="project" value="TreeGrafter"/>
</dbReference>
<dbReference type="RefSeq" id="WP_085125918.1">
    <property type="nucleotide sequence ID" value="NZ_FWZX01000035.1"/>
</dbReference>
<protein>
    <submittedName>
        <fullName evidence="2">Transcriptional regulator, BadM/Rrf2 family</fullName>
    </submittedName>
</protein>
<dbReference type="NCBIfam" id="TIGR00738">
    <property type="entry name" value="rrf2_super"/>
    <property type="match status" value="1"/>
</dbReference>
<keyword evidence="3" id="KW-1185">Reference proteome</keyword>
<reference evidence="2 3" key="1">
    <citation type="submission" date="2017-04" db="EMBL/GenBank/DDBJ databases">
        <authorList>
            <person name="Afonso C.L."/>
            <person name="Miller P.J."/>
            <person name="Scott M.A."/>
            <person name="Spackman E."/>
            <person name="Goraichik I."/>
            <person name="Dimitrov K.M."/>
            <person name="Suarez D.L."/>
            <person name="Swayne D.E."/>
        </authorList>
    </citation>
    <scope>NUCLEOTIDE SEQUENCE [LARGE SCALE GENOMIC DNA]</scope>
    <source>
        <strain evidence="2 3">USBA 355</strain>
    </source>
</reference>
<organism evidence="2 3">
    <name type="scientific">Tistlia consotensis USBA 355</name>
    <dbReference type="NCBI Taxonomy" id="560819"/>
    <lineage>
        <taxon>Bacteria</taxon>
        <taxon>Pseudomonadati</taxon>
        <taxon>Pseudomonadota</taxon>
        <taxon>Alphaproteobacteria</taxon>
        <taxon>Rhodospirillales</taxon>
        <taxon>Rhodovibrionaceae</taxon>
        <taxon>Tistlia</taxon>
    </lineage>
</organism>
<accession>A0A1Y6CTJ5</accession>